<keyword evidence="1" id="KW-0472">Membrane</keyword>
<reference evidence="2 3" key="1">
    <citation type="journal article" date="2019" name="Gigascience">
        <title>Whole-genome sequence of the oriental lung fluke Paragonimus westermani.</title>
        <authorList>
            <person name="Oey H."/>
            <person name="Zakrzewski M."/>
            <person name="Narain K."/>
            <person name="Devi K.R."/>
            <person name="Agatsuma T."/>
            <person name="Nawaratna S."/>
            <person name="Gobert G.N."/>
            <person name="Jones M.K."/>
            <person name="Ragan M.A."/>
            <person name="McManus D.P."/>
            <person name="Krause L."/>
        </authorList>
    </citation>
    <scope>NUCLEOTIDE SEQUENCE [LARGE SCALE GENOMIC DNA]</scope>
    <source>
        <strain evidence="2 3">IND2009</strain>
    </source>
</reference>
<feature type="transmembrane region" description="Helical" evidence="1">
    <location>
        <begin position="68"/>
        <end position="85"/>
    </location>
</feature>
<dbReference type="EMBL" id="QNGE01004769">
    <property type="protein sequence ID" value="KAA3672561.1"/>
    <property type="molecule type" value="Genomic_DNA"/>
</dbReference>
<accession>A0A5J4NAD0</accession>
<sequence>MLKRTSRVPSSHCFQRMGQTLSGAWPPQARPLVTSGTRRASFSRKYMTPQTVPPPLNMLSTLLLAVRYWPAALLVALYSLCLLRLA</sequence>
<keyword evidence="3" id="KW-1185">Reference proteome</keyword>
<proteinExistence type="predicted"/>
<dbReference type="AlphaFoldDB" id="A0A5J4NAD0"/>
<keyword evidence="1" id="KW-0812">Transmembrane</keyword>
<evidence type="ECO:0000256" key="1">
    <source>
        <dbReference type="SAM" id="Phobius"/>
    </source>
</evidence>
<evidence type="ECO:0000313" key="2">
    <source>
        <dbReference type="EMBL" id="KAA3672561.1"/>
    </source>
</evidence>
<evidence type="ECO:0000313" key="3">
    <source>
        <dbReference type="Proteomes" id="UP000324629"/>
    </source>
</evidence>
<comment type="caution">
    <text evidence="2">The sequence shown here is derived from an EMBL/GenBank/DDBJ whole genome shotgun (WGS) entry which is preliminary data.</text>
</comment>
<keyword evidence="1" id="KW-1133">Transmembrane helix</keyword>
<name>A0A5J4NAD0_9TREM</name>
<protein>
    <submittedName>
        <fullName evidence="2">Uncharacterized protein</fullName>
    </submittedName>
</protein>
<gene>
    <name evidence="2" type="ORF">DEA37_0013403</name>
</gene>
<dbReference type="Proteomes" id="UP000324629">
    <property type="component" value="Unassembled WGS sequence"/>
</dbReference>
<organism evidence="2 3">
    <name type="scientific">Paragonimus westermani</name>
    <dbReference type="NCBI Taxonomy" id="34504"/>
    <lineage>
        <taxon>Eukaryota</taxon>
        <taxon>Metazoa</taxon>
        <taxon>Spiralia</taxon>
        <taxon>Lophotrochozoa</taxon>
        <taxon>Platyhelminthes</taxon>
        <taxon>Trematoda</taxon>
        <taxon>Digenea</taxon>
        <taxon>Plagiorchiida</taxon>
        <taxon>Troglotremata</taxon>
        <taxon>Troglotrematidae</taxon>
        <taxon>Paragonimus</taxon>
    </lineage>
</organism>